<proteinExistence type="predicted"/>
<evidence type="ECO:0000313" key="2">
    <source>
        <dbReference type="Proteomes" id="UP001148125"/>
    </source>
</evidence>
<comment type="caution">
    <text evidence="1">The sequence shown here is derived from an EMBL/GenBank/DDBJ whole genome shotgun (WGS) entry which is preliminary data.</text>
</comment>
<reference evidence="1" key="1">
    <citation type="submission" date="2024-05" db="EMBL/GenBank/DDBJ databases">
        <title>Alkalihalobacillus sp. strain MEB203 novel alkaliphilic bacterium from Lonar Lake, India.</title>
        <authorList>
            <person name="Joshi A."/>
            <person name="Thite S."/>
            <person name="Mengade P."/>
        </authorList>
    </citation>
    <scope>NUCLEOTIDE SEQUENCE</scope>
    <source>
        <strain evidence="1">MEB 203</strain>
    </source>
</reference>
<accession>A0ABT5VBY2</accession>
<dbReference type="RefSeq" id="WP_275116601.1">
    <property type="nucleotide sequence ID" value="NZ_JAOTPO010000001.1"/>
</dbReference>
<protein>
    <recommendedName>
        <fullName evidence="3">Transposase</fullName>
    </recommendedName>
</protein>
<name>A0ABT5VBY2_9BACI</name>
<keyword evidence="2" id="KW-1185">Reference proteome</keyword>
<dbReference type="Proteomes" id="UP001148125">
    <property type="component" value="Unassembled WGS sequence"/>
</dbReference>
<dbReference type="EMBL" id="JAOTPO010000001">
    <property type="protein sequence ID" value="MDE5411973.1"/>
    <property type="molecule type" value="Genomic_DNA"/>
</dbReference>
<organism evidence="1 2">
    <name type="scientific">Alkalihalobacterium chitinilyticum</name>
    <dbReference type="NCBI Taxonomy" id="2980103"/>
    <lineage>
        <taxon>Bacteria</taxon>
        <taxon>Bacillati</taxon>
        <taxon>Bacillota</taxon>
        <taxon>Bacilli</taxon>
        <taxon>Bacillales</taxon>
        <taxon>Bacillaceae</taxon>
        <taxon>Alkalihalobacterium</taxon>
    </lineage>
</organism>
<evidence type="ECO:0000313" key="1">
    <source>
        <dbReference type="EMBL" id="MDE5411973.1"/>
    </source>
</evidence>
<evidence type="ECO:0008006" key="3">
    <source>
        <dbReference type="Google" id="ProtNLM"/>
    </source>
</evidence>
<sequence length="73" mass="8367">MLLHKLKNKSLITNADIEFNIKYGLPVEVFCPAKKQTLAFGRIEDYNHYLIQINGIEYCRNQNALFGHPSLSA</sequence>
<gene>
    <name evidence="1" type="ORF">N7Z68_01070</name>
</gene>